<sequence>MPFSNYKNIAAVAKEYQIKYISANFINELEFPVPQNFREELEFLLSHGTIYGSEYAICENLIYPLLKEVWKSYYEKLTLWSHETLIYDEKLSGQPDYIVTKLNPLGRMIFDKPYFLVVEAKQDKFEEGWGQCLAELLAVQKINNDLEQTIFGIVSNGKFWEFGKLKGDIFTRNTISYSIGDLEKLFAVVNYVFQQSLLQLDNN</sequence>
<dbReference type="RefSeq" id="WP_124143381.1">
    <property type="nucleotide sequence ID" value="NZ_CAWOKI010000336.1"/>
</dbReference>
<accession>A0A3N6PF06</accession>
<comment type="caution">
    <text evidence="1">The sequence shown here is derived from an EMBL/GenBank/DDBJ whole genome shotgun (WGS) entry which is preliminary data.</text>
</comment>
<reference evidence="1 2" key="1">
    <citation type="journal article" date="2018" name="ACS Chem. Biol.">
        <title>Ketoreductase domain dysfunction expands chemodiversity: malyngamide biosynthesis in the cyanobacterium Okeania hirsuta.</title>
        <authorList>
            <person name="Moss N.A."/>
            <person name="Leao T."/>
            <person name="Rankin M."/>
            <person name="McCullough T.M."/>
            <person name="Qu P."/>
            <person name="Korobeynikov A."/>
            <person name="Smith J.L."/>
            <person name="Gerwick L."/>
            <person name="Gerwick W.H."/>
        </authorList>
    </citation>
    <scope>NUCLEOTIDE SEQUENCE [LARGE SCALE GENOMIC DNA]</scope>
    <source>
        <strain evidence="1 2">PAB10Feb10-1</strain>
    </source>
</reference>
<dbReference type="AlphaFoldDB" id="A0A3N6PF06"/>
<proteinExistence type="predicted"/>
<keyword evidence="2" id="KW-1185">Reference proteome</keyword>
<dbReference type="Proteomes" id="UP000269154">
    <property type="component" value="Unassembled WGS sequence"/>
</dbReference>
<gene>
    <name evidence="1" type="ORF">D5R40_19915</name>
</gene>
<dbReference type="EMBL" id="RCBY01000125">
    <property type="protein sequence ID" value="RQH35582.1"/>
    <property type="molecule type" value="Genomic_DNA"/>
</dbReference>
<evidence type="ECO:0000313" key="1">
    <source>
        <dbReference type="EMBL" id="RQH35582.1"/>
    </source>
</evidence>
<evidence type="ECO:0000313" key="2">
    <source>
        <dbReference type="Proteomes" id="UP000269154"/>
    </source>
</evidence>
<dbReference type="OrthoDB" id="518124at2"/>
<name>A0A3N6PF06_9CYAN</name>
<protein>
    <submittedName>
        <fullName evidence="1">Uncharacterized protein</fullName>
    </submittedName>
</protein>
<organism evidence="1 2">
    <name type="scientific">Okeania hirsuta</name>
    <dbReference type="NCBI Taxonomy" id="1458930"/>
    <lineage>
        <taxon>Bacteria</taxon>
        <taxon>Bacillati</taxon>
        <taxon>Cyanobacteriota</taxon>
        <taxon>Cyanophyceae</taxon>
        <taxon>Oscillatoriophycideae</taxon>
        <taxon>Oscillatoriales</taxon>
        <taxon>Microcoleaceae</taxon>
        <taxon>Okeania</taxon>
    </lineage>
</organism>